<feature type="region of interest" description="Disordered" evidence="1">
    <location>
        <begin position="693"/>
        <end position="718"/>
    </location>
</feature>
<organism evidence="2">
    <name type="scientific">Clastoptera arizonana</name>
    <name type="common">Arizona spittle bug</name>
    <dbReference type="NCBI Taxonomy" id="38151"/>
    <lineage>
        <taxon>Eukaryota</taxon>
        <taxon>Metazoa</taxon>
        <taxon>Ecdysozoa</taxon>
        <taxon>Arthropoda</taxon>
        <taxon>Hexapoda</taxon>
        <taxon>Insecta</taxon>
        <taxon>Pterygota</taxon>
        <taxon>Neoptera</taxon>
        <taxon>Paraneoptera</taxon>
        <taxon>Hemiptera</taxon>
        <taxon>Auchenorrhyncha</taxon>
        <taxon>Cercopoidea</taxon>
        <taxon>Clastopteridae</taxon>
        <taxon>Clastoptera</taxon>
    </lineage>
</organism>
<feature type="region of interest" description="Disordered" evidence="1">
    <location>
        <begin position="1"/>
        <end position="42"/>
    </location>
</feature>
<feature type="compositionally biased region" description="Polar residues" evidence="1">
    <location>
        <begin position="848"/>
        <end position="859"/>
    </location>
</feature>
<feature type="region of interest" description="Disordered" evidence="1">
    <location>
        <begin position="649"/>
        <end position="678"/>
    </location>
</feature>
<dbReference type="EMBL" id="GEDC01017497">
    <property type="protein sequence ID" value="JAS19801.1"/>
    <property type="molecule type" value="Transcribed_RNA"/>
</dbReference>
<feature type="compositionally biased region" description="Basic and acidic residues" evidence="1">
    <location>
        <begin position="653"/>
        <end position="665"/>
    </location>
</feature>
<feature type="region of interest" description="Disordered" evidence="1">
    <location>
        <begin position="166"/>
        <end position="205"/>
    </location>
</feature>
<proteinExistence type="predicted"/>
<feature type="region of interest" description="Disordered" evidence="1">
    <location>
        <begin position="370"/>
        <end position="418"/>
    </location>
</feature>
<gene>
    <name evidence="2" type="ORF">g.7727</name>
</gene>
<dbReference type="AlphaFoldDB" id="A0A1B6D274"/>
<feature type="compositionally biased region" description="Basic residues" evidence="1">
    <location>
        <begin position="383"/>
        <end position="396"/>
    </location>
</feature>
<protein>
    <submittedName>
        <fullName evidence="2">Uncharacterized protein</fullName>
    </submittedName>
</protein>
<name>A0A1B6D274_9HEMI</name>
<sequence>MEPNLEKVESGGTGNKTPSTSEESEKPDVDLDNIPITNNVEESSTICNENAEVPSKNYSETMVEVNLSFQSFLPDDIMRIKSNKYEIDPTYFLKKSEISMESILKIGSNLNRFKEPVANQSPNIESNVFSDVIDPNSEENIKIKELLKHKSTLKLPNRRLSPIIEPQTALTQEADKKKDISLGSLPKETGKKVKRKQKSVDTEKTKSIPEQIVVKTDDCNINDSGVLQEEIVLNSEVFSKTEQLENVSKSVQDDQNHRPIEKVVDDETVTEGSSIQVENLQVVSVLNDAQVMSNSETYQCVSSEVLDIKEPQNLNLTSSKSTEENALKSLDERELKQLLEEVFTYKNPKDREGKSDLFNKLLKNAEDNDCENENQDVGISTPKGHRIYGQKRHNRPFRNSNRDVGISSGVGVSNTRGGSLQNLHSMITDIPRGRGRKFGKYAQGENQTLVSARQREGGSLPSNVNVQGRDVDVEMELLQLPSCSYTASANLDIATSQEDPASIVDASIKFPITKQVLPVNVEHNPVQLGSSYNSVKSLVGCPTTSDLKGMPTSEQTGLLYPIPVQHVSVLSMAIPPSNLTQDKACTENKVIKPVDENGNAIGSSNATTRRSNRKINKHKVNSKTLLGKEIEGHVNFEDIDETLKFIESTSETNEPKKLSKSDSRGSYKIRAKARTKDTARRLQKCNSLEEVSKSKLEDLTESIPGETPRIKKPPTKQATLDDAHIGGSYNVTAWEVMPEHLTKNDDPVENLQDAGFHVVMKKQRKRKRRSGYIVRSGSSNGGYYGERVFFKNNSTISSEICNVETHPHPRRKSASSVPPSEKSDSSDLDSVHSLPVSSSAAINRVNPPVTTSGGSTPQASYADITKSITSPLPPNSILRTNINVKSKIGDEENSNISNYPDIKNKKDAMTDTQLDIIDLNLHENFPKLQKSDLSSSNIISSIKLLRREDSVPGKTIVVVSNTSAVTGKLEKVSVILPEQSNKEHETLDTLPCSSKRPPVILVDDPKMPTSTEELTFGFDINNELLLQSDDNINKTMDPSNSAMNSHSELVNFVHNSWLEVMADLKENKAVYYSEQ</sequence>
<reference evidence="2" key="1">
    <citation type="submission" date="2015-12" db="EMBL/GenBank/DDBJ databases">
        <title>De novo transcriptome assembly of four potential Pierce s Disease insect vectors from Arizona vineyards.</title>
        <authorList>
            <person name="Tassone E.E."/>
        </authorList>
    </citation>
    <scope>NUCLEOTIDE SEQUENCE</scope>
</reference>
<evidence type="ECO:0000256" key="1">
    <source>
        <dbReference type="SAM" id="MobiDB-lite"/>
    </source>
</evidence>
<evidence type="ECO:0000313" key="2">
    <source>
        <dbReference type="EMBL" id="JAS19801.1"/>
    </source>
</evidence>
<accession>A0A1B6D274</accession>
<feature type="region of interest" description="Disordered" evidence="1">
    <location>
        <begin position="801"/>
        <end position="860"/>
    </location>
</feature>